<dbReference type="RefSeq" id="WP_110185818.1">
    <property type="nucleotide sequence ID" value="NZ_CP177354.1"/>
</dbReference>
<organism evidence="7 8">
    <name type="scientific">Pokkaliibacter plantistimulans</name>
    <dbReference type="NCBI Taxonomy" id="1635171"/>
    <lineage>
        <taxon>Bacteria</taxon>
        <taxon>Pseudomonadati</taxon>
        <taxon>Pseudomonadota</taxon>
        <taxon>Gammaproteobacteria</taxon>
        <taxon>Oceanospirillales</taxon>
        <taxon>Balneatrichaceae</taxon>
        <taxon>Pokkaliibacter</taxon>
    </lineage>
</organism>
<feature type="transmembrane region" description="Helical" evidence="6">
    <location>
        <begin position="261"/>
        <end position="280"/>
    </location>
</feature>
<keyword evidence="8" id="KW-1185">Reference proteome</keyword>
<accession>A0ABX5M2V0</accession>
<gene>
    <name evidence="7" type="ORF">WH50_02140</name>
</gene>
<evidence type="ECO:0000256" key="5">
    <source>
        <dbReference type="ARBA" id="ARBA00023136"/>
    </source>
</evidence>
<dbReference type="Pfam" id="PF01943">
    <property type="entry name" value="Polysacc_synt"/>
    <property type="match status" value="1"/>
</dbReference>
<keyword evidence="3 6" id="KW-0812">Transmembrane</keyword>
<evidence type="ECO:0000256" key="2">
    <source>
        <dbReference type="ARBA" id="ARBA00022475"/>
    </source>
</evidence>
<dbReference type="InterPro" id="IPR002797">
    <property type="entry name" value="Polysacc_synth"/>
</dbReference>
<dbReference type="PANTHER" id="PTHR30250:SF11">
    <property type="entry name" value="O-ANTIGEN TRANSPORTER-RELATED"/>
    <property type="match status" value="1"/>
</dbReference>
<feature type="transmembrane region" description="Helical" evidence="6">
    <location>
        <begin position="47"/>
        <end position="68"/>
    </location>
</feature>
<feature type="transmembrane region" description="Helical" evidence="6">
    <location>
        <begin position="122"/>
        <end position="144"/>
    </location>
</feature>
<reference evidence="7 8" key="1">
    <citation type="submission" date="2015-03" db="EMBL/GenBank/DDBJ databases">
        <authorList>
            <person name="Krishnan R."/>
            <person name="Midha S."/>
            <person name="Patil P.B."/>
            <person name="Rameshkumar N."/>
        </authorList>
    </citation>
    <scope>NUCLEOTIDE SEQUENCE [LARGE SCALE GENOMIC DNA]</scope>
    <source>
        <strain evidence="7 8">L1E11</strain>
    </source>
</reference>
<proteinExistence type="predicted"/>
<evidence type="ECO:0000313" key="8">
    <source>
        <dbReference type="Proteomes" id="UP000248090"/>
    </source>
</evidence>
<evidence type="ECO:0000256" key="4">
    <source>
        <dbReference type="ARBA" id="ARBA00022989"/>
    </source>
</evidence>
<comment type="caution">
    <text evidence="7">The sequence shown here is derived from an EMBL/GenBank/DDBJ whole genome shotgun (WGS) entry which is preliminary data.</text>
</comment>
<feature type="transmembrane region" description="Helical" evidence="6">
    <location>
        <begin position="89"/>
        <end position="116"/>
    </location>
</feature>
<dbReference type="Proteomes" id="UP000248090">
    <property type="component" value="Unassembled WGS sequence"/>
</dbReference>
<name>A0ABX5M2V0_9GAMM</name>
<feature type="transmembrane region" description="Helical" evidence="6">
    <location>
        <begin position="300"/>
        <end position="325"/>
    </location>
</feature>
<feature type="transmembrane region" description="Helical" evidence="6">
    <location>
        <begin position="331"/>
        <end position="352"/>
    </location>
</feature>
<evidence type="ECO:0000313" key="7">
    <source>
        <dbReference type="EMBL" id="PXF32852.1"/>
    </source>
</evidence>
<feature type="transmembrane region" description="Helical" evidence="6">
    <location>
        <begin position="12"/>
        <end position="35"/>
    </location>
</feature>
<dbReference type="InterPro" id="IPR050833">
    <property type="entry name" value="Poly_Biosynth_Transport"/>
</dbReference>
<dbReference type="PANTHER" id="PTHR30250">
    <property type="entry name" value="PST FAMILY PREDICTED COLANIC ACID TRANSPORTER"/>
    <property type="match status" value="1"/>
</dbReference>
<protein>
    <recommendedName>
        <fullName evidence="9">Flippase</fullName>
    </recommendedName>
</protein>
<feature type="transmembrane region" description="Helical" evidence="6">
    <location>
        <begin position="234"/>
        <end position="255"/>
    </location>
</feature>
<evidence type="ECO:0000256" key="3">
    <source>
        <dbReference type="ARBA" id="ARBA00022692"/>
    </source>
</evidence>
<dbReference type="EMBL" id="LAPT01000006">
    <property type="protein sequence ID" value="PXF32852.1"/>
    <property type="molecule type" value="Genomic_DNA"/>
</dbReference>
<evidence type="ECO:0000256" key="6">
    <source>
        <dbReference type="SAM" id="Phobius"/>
    </source>
</evidence>
<feature type="transmembrane region" description="Helical" evidence="6">
    <location>
        <begin position="177"/>
        <end position="200"/>
    </location>
</feature>
<evidence type="ECO:0000256" key="1">
    <source>
        <dbReference type="ARBA" id="ARBA00004651"/>
    </source>
</evidence>
<dbReference type="CDD" id="cd13128">
    <property type="entry name" value="MATE_Wzx_like"/>
    <property type="match status" value="1"/>
</dbReference>
<keyword evidence="2" id="KW-1003">Cell membrane</keyword>
<keyword evidence="5 6" id="KW-0472">Membrane</keyword>
<feature type="transmembrane region" description="Helical" evidence="6">
    <location>
        <begin position="151"/>
        <end position="171"/>
    </location>
</feature>
<sequence length="422" mass="48139">MKSLLRSEEQKRLAANILALVVLQGVNYLLPLLTFPYLVRTLGIDTFGLLSFALAFTAYFVLLTDYGFSLSATRQISINRDNQTSLNEIFSAVLMAKLVLMALSLVLLMVAIMIFPSLKKDWLVYILYFGTVLGQTLFPVWLYQGLEKMKYITYINIASKAFFTICIFIFIHKQQHYFWVPIFSSMGSITVAVCSLYIAYKNFDMRFKIQSWQTVKSYLVEGWHVFLSRIYANLYGSTNIILLGIMTNHTIVGYYAIADKIVQAIAGLFGPILQAFYPYLSNLYQKSREKFYRVFRKLNFSLLFGSITFFVISMLFKEHIIILIAGNKDQHTLAVFSILALSIITSPFGPAYTNSIMAAGKGEVVATVLKKTLILNLLLVFPLIHYFSAEGLAAAWVLGQVYHVFLFSREHQYLKRKDLCVE</sequence>
<evidence type="ECO:0008006" key="9">
    <source>
        <dbReference type="Google" id="ProtNLM"/>
    </source>
</evidence>
<comment type="subcellular location">
    <subcellularLocation>
        <location evidence="1">Cell membrane</location>
        <topology evidence="1">Multi-pass membrane protein</topology>
    </subcellularLocation>
</comment>
<keyword evidence="4 6" id="KW-1133">Transmembrane helix</keyword>